<name>A0A5C8UXG1_9MICO</name>
<evidence type="ECO:0000256" key="3">
    <source>
        <dbReference type="ARBA" id="ARBA00022989"/>
    </source>
</evidence>
<keyword evidence="4 5" id="KW-0472">Membrane</keyword>
<dbReference type="InterPro" id="IPR003689">
    <property type="entry name" value="ZIP"/>
</dbReference>
<proteinExistence type="predicted"/>
<protein>
    <submittedName>
        <fullName evidence="6">Zinc permease</fullName>
    </submittedName>
</protein>
<dbReference type="AlphaFoldDB" id="A0A5C8UXG1"/>
<feature type="transmembrane region" description="Helical" evidence="5">
    <location>
        <begin position="225"/>
        <end position="246"/>
    </location>
</feature>
<evidence type="ECO:0000256" key="4">
    <source>
        <dbReference type="ARBA" id="ARBA00023136"/>
    </source>
</evidence>
<accession>A0A5C8UXG1</accession>
<feature type="transmembrane region" description="Helical" evidence="5">
    <location>
        <begin position="253"/>
        <end position="276"/>
    </location>
</feature>
<evidence type="ECO:0000256" key="1">
    <source>
        <dbReference type="ARBA" id="ARBA00004141"/>
    </source>
</evidence>
<dbReference type="RefSeq" id="WP_147781945.1">
    <property type="nucleotide sequence ID" value="NZ_VRMG01000003.1"/>
</dbReference>
<feature type="transmembrane region" description="Helical" evidence="5">
    <location>
        <begin position="6"/>
        <end position="24"/>
    </location>
</feature>
<keyword evidence="2 5" id="KW-0812">Transmembrane</keyword>
<reference evidence="6 7" key="1">
    <citation type="submission" date="2019-08" db="EMBL/GenBank/DDBJ databases">
        <title>Bacterial whole genome sequence for Glaciihabitans sp. CHu50b-6-2.</title>
        <authorList>
            <person name="Jin L."/>
        </authorList>
    </citation>
    <scope>NUCLEOTIDE SEQUENCE [LARGE SCALE GENOMIC DNA]</scope>
    <source>
        <strain evidence="6 7">CHu50b-6-2</strain>
    </source>
</reference>
<evidence type="ECO:0000313" key="7">
    <source>
        <dbReference type="Proteomes" id="UP000321379"/>
    </source>
</evidence>
<feature type="transmembrane region" description="Helical" evidence="5">
    <location>
        <begin position="197"/>
        <end position="219"/>
    </location>
</feature>
<gene>
    <name evidence="6" type="ORF">FVP33_01960</name>
</gene>
<dbReference type="Proteomes" id="UP000321379">
    <property type="component" value="Unassembled WGS sequence"/>
</dbReference>
<organism evidence="6 7">
    <name type="scientific">Lacisediminihabitans profunda</name>
    <dbReference type="NCBI Taxonomy" id="2594790"/>
    <lineage>
        <taxon>Bacteria</taxon>
        <taxon>Bacillati</taxon>
        <taxon>Actinomycetota</taxon>
        <taxon>Actinomycetes</taxon>
        <taxon>Micrococcales</taxon>
        <taxon>Microbacteriaceae</taxon>
        <taxon>Lacisediminihabitans</taxon>
    </lineage>
</organism>
<feature type="transmembrane region" description="Helical" evidence="5">
    <location>
        <begin position="73"/>
        <end position="99"/>
    </location>
</feature>
<comment type="caution">
    <text evidence="6">The sequence shown here is derived from an EMBL/GenBank/DDBJ whole genome shotgun (WGS) entry which is preliminary data.</text>
</comment>
<feature type="transmembrane region" description="Helical" evidence="5">
    <location>
        <begin position="158"/>
        <end position="176"/>
    </location>
</feature>
<sequence length="278" mass="28408">MSLVNFLILGAIAGFTIFLGLPIGRLRSKSLRLMSLLNAITIGVLVFLLWDVFSHALEPIDGALADATAGTSASWLPSIGLVLVFFGSVAVGLLSLVAYDHWMARRAEAGSLAAVSGSAPGILRLGEAPSRLAFLIAVGIGLHNFSEGLAIGQSAANGQISLAVVLVIGFGLHNATEGFGITAPLSGQGLRPSWGQLAILGVIGGVPTVVGTLLGSVFVNDVVSMVFLALASGSILYVIVQLLGVARRFGLGYSLYAGMLIGLFAGFATDFVVTAAGV</sequence>
<dbReference type="Pfam" id="PF02535">
    <property type="entry name" value="Zip"/>
    <property type="match status" value="1"/>
</dbReference>
<evidence type="ECO:0000256" key="5">
    <source>
        <dbReference type="SAM" id="Phobius"/>
    </source>
</evidence>
<dbReference type="GO" id="GO:0016020">
    <property type="term" value="C:membrane"/>
    <property type="evidence" value="ECO:0007669"/>
    <property type="project" value="UniProtKB-SubCell"/>
</dbReference>
<dbReference type="EMBL" id="VRMG01000003">
    <property type="protein sequence ID" value="TXN32399.1"/>
    <property type="molecule type" value="Genomic_DNA"/>
</dbReference>
<comment type="subcellular location">
    <subcellularLocation>
        <location evidence="1">Membrane</location>
        <topology evidence="1">Multi-pass membrane protein</topology>
    </subcellularLocation>
</comment>
<keyword evidence="7" id="KW-1185">Reference proteome</keyword>
<evidence type="ECO:0000256" key="2">
    <source>
        <dbReference type="ARBA" id="ARBA00022692"/>
    </source>
</evidence>
<evidence type="ECO:0000313" key="6">
    <source>
        <dbReference type="EMBL" id="TXN32399.1"/>
    </source>
</evidence>
<keyword evidence="3 5" id="KW-1133">Transmembrane helix</keyword>
<feature type="transmembrane region" description="Helical" evidence="5">
    <location>
        <begin position="36"/>
        <end position="53"/>
    </location>
</feature>
<dbReference type="GO" id="GO:0046873">
    <property type="term" value="F:metal ion transmembrane transporter activity"/>
    <property type="evidence" value="ECO:0007669"/>
    <property type="project" value="InterPro"/>
</dbReference>